<protein>
    <submittedName>
        <fullName evidence="2">DUF2238 domain-containing protein</fullName>
    </submittedName>
</protein>
<dbReference type="EMBL" id="JAEQNB010000003">
    <property type="protein sequence ID" value="MBL0387215.1"/>
    <property type="molecule type" value="Genomic_DNA"/>
</dbReference>
<sequence>MSKMRVRGLHVALLVVFLAVFVWSAVKPRDLQTWCLELGPIVVGMILLVVTYRKFPFTTLTYVWICLSAIIVAVGGHYSYAHNPWFQWLGEKFGWERNYYDRFGHCVKGLVALLIAREILVRKSPVRDTHPKWLVFLALNLVMSSAGVYELLEFTVAKITGTGAQEFLATQGDVWDTQWDMTMALLGAVIGLVAFSKWQDRQMLRLPIDKS</sequence>
<dbReference type="Proteomes" id="UP000602284">
    <property type="component" value="Unassembled WGS sequence"/>
</dbReference>
<accession>A0ABS1JAL6</accession>
<keyword evidence="3" id="KW-1185">Reference proteome</keyword>
<comment type="caution">
    <text evidence="2">The sequence shown here is derived from an EMBL/GenBank/DDBJ whole genome shotgun (WGS) entry which is preliminary data.</text>
</comment>
<keyword evidence="1" id="KW-0812">Transmembrane</keyword>
<evidence type="ECO:0000313" key="2">
    <source>
        <dbReference type="EMBL" id="MBL0387215.1"/>
    </source>
</evidence>
<name>A0ABS1JAL6_9BACL</name>
<dbReference type="Pfam" id="PF09997">
    <property type="entry name" value="DUF2238"/>
    <property type="match status" value="1"/>
</dbReference>
<gene>
    <name evidence="2" type="ORF">JJB07_11195</name>
</gene>
<feature type="transmembrane region" description="Helical" evidence="1">
    <location>
        <begin position="133"/>
        <end position="152"/>
    </location>
</feature>
<keyword evidence="1" id="KW-1133">Transmembrane helix</keyword>
<keyword evidence="1" id="KW-0472">Membrane</keyword>
<dbReference type="InterPro" id="IPR058534">
    <property type="entry name" value="YjdF"/>
</dbReference>
<evidence type="ECO:0000256" key="1">
    <source>
        <dbReference type="SAM" id="Phobius"/>
    </source>
</evidence>
<proteinExistence type="predicted"/>
<feature type="transmembrane region" description="Helical" evidence="1">
    <location>
        <begin position="100"/>
        <end position="121"/>
    </location>
</feature>
<dbReference type="RefSeq" id="WP_201634994.1">
    <property type="nucleotide sequence ID" value="NZ_JAEQNB010000003.1"/>
</dbReference>
<dbReference type="InterPro" id="IPR014509">
    <property type="entry name" value="YjdF-like"/>
</dbReference>
<evidence type="ECO:0000313" key="3">
    <source>
        <dbReference type="Proteomes" id="UP000602284"/>
    </source>
</evidence>
<feature type="transmembrane region" description="Helical" evidence="1">
    <location>
        <begin position="59"/>
        <end position="80"/>
    </location>
</feature>
<feature type="transmembrane region" description="Helical" evidence="1">
    <location>
        <begin position="34"/>
        <end position="52"/>
    </location>
</feature>
<reference evidence="2 3" key="1">
    <citation type="submission" date="2021-01" db="EMBL/GenBank/DDBJ databases">
        <title>Tumebacillus sp. strain ITR2 16S ribosomal RNA gene Genome sequencing and assembly.</title>
        <authorList>
            <person name="Kang M."/>
        </authorList>
    </citation>
    <scope>NUCLEOTIDE SEQUENCE [LARGE SCALE GENOMIC DNA]</scope>
    <source>
        <strain evidence="2 3">ITR2</strain>
    </source>
</reference>
<dbReference type="PIRSF" id="PIRSF020606">
    <property type="entry name" value="UCP020606"/>
    <property type="match status" value="1"/>
</dbReference>
<organism evidence="2 3">
    <name type="scientific">Tumebacillus amylolyticus</name>
    <dbReference type="NCBI Taxonomy" id="2801339"/>
    <lineage>
        <taxon>Bacteria</taxon>
        <taxon>Bacillati</taxon>
        <taxon>Bacillota</taxon>
        <taxon>Bacilli</taxon>
        <taxon>Bacillales</taxon>
        <taxon>Alicyclobacillaceae</taxon>
        <taxon>Tumebacillus</taxon>
    </lineage>
</organism>
<feature type="transmembrane region" description="Helical" evidence="1">
    <location>
        <begin position="181"/>
        <end position="198"/>
    </location>
</feature>